<accession>A0A9P4JDY2</accession>
<keyword evidence="6" id="KW-1185">Reference proteome</keyword>
<dbReference type="AlphaFoldDB" id="A0A9P4JDY2"/>
<dbReference type="InterPro" id="IPR018620">
    <property type="entry name" value="Ubiquitin3-bd_protein_But2_C"/>
</dbReference>
<feature type="domain" description="Cell wall mannoprotein PIR1-like C-terminal" evidence="4">
    <location>
        <begin position="82"/>
        <end position="145"/>
    </location>
</feature>
<dbReference type="PANTHER" id="PTHR39613">
    <property type="entry name" value="ANCHORED CELL WALL PROTEIN, PUTATIVE (AFU_ORTHOLOGUE AFUA_4G08960)-RELATED"/>
    <property type="match status" value="1"/>
</dbReference>
<sequence>MKKALALSASTLAISVSALPQVVSIIPAAPSPSAQSCCFQLAAQGPPLAPTTSGILGQLGDGQVRVGGNYTPATFCMSNSRIIDANQRGCILTPPTSQLQCDQGAGPTSGFGIDCYGHVSHGGMTTFYACPVNDYGEWNIYKAPVPSSPSGSVTLSKPAPHGLPSQLSVSVPSKSSQSAAKLGPSKLGPSKSSAAAPSTSSAAAPSTSSATATSKQPVVQEVSSSKPTAHGLPPKPSASPSNQPQKKPKECPVDLSGPYEFPHLIVPIDEAQPNKAFGTQYNGAAGPKKCSIFNYDLPANYAGKTCSLIFFFPEKSDLQTSNYTLKGDGGLLISHLVNPATKETTWNSQAKELSTENHAHIVGEIERLAPGHAYRISSHACSADRKIAFQMCSTGNLELEYFQDYNPKPIGLYIRVC</sequence>
<feature type="signal peptide" evidence="2">
    <location>
        <begin position="1"/>
        <end position="24"/>
    </location>
</feature>
<feature type="domain" description="Ubiquitin 3 binding protein But2 C-terminal" evidence="3">
    <location>
        <begin position="260"/>
        <end position="407"/>
    </location>
</feature>
<evidence type="ECO:0008006" key="7">
    <source>
        <dbReference type="Google" id="ProtNLM"/>
    </source>
</evidence>
<dbReference type="InterPro" id="IPR054508">
    <property type="entry name" value="PIR1-like_C"/>
</dbReference>
<dbReference type="PANTHER" id="PTHR39613:SF1">
    <property type="entry name" value="ANCHORED CELL WALL PROTEIN, PUTATIVE (AFU_ORTHOLOGUE AFUA_4G08960)-RELATED"/>
    <property type="match status" value="1"/>
</dbReference>
<feature type="compositionally biased region" description="Low complexity" evidence="1">
    <location>
        <begin position="163"/>
        <end position="215"/>
    </location>
</feature>
<name>A0A9P4JDY2_9PLEO</name>
<comment type="caution">
    <text evidence="5">The sequence shown here is derived from an EMBL/GenBank/DDBJ whole genome shotgun (WGS) entry which is preliminary data.</text>
</comment>
<protein>
    <recommendedName>
        <fullName evidence="7">Ubiquitin 3 binding protein But2 C-terminal domain-containing protein</fullName>
    </recommendedName>
</protein>
<dbReference type="Pfam" id="PF09792">
    <property type="entry name" value="But2"/>
    <property type="match status" value="1"/>
</dbReference>
<proteinExistence type="predicted"/>
<dbReference type="Pfam" id="PF22799">
    <property type="entry name" value="PIR1-like_C"/>
    <property type="match status" value="1"/>
</dbReference>
<evidence type="ECO:0000313" key="5">
    <source>
        <dbReference type="EMBL" id="KAF2197613.1"/>
    </source>
</evidence>
<evidence type="ECO:0000313" key="6">
    <source>
        <dbReference type="Proteomes" id="UP000799536"/>
    </source>
</evidence>
<evidence type="ECO:0000256" key="2">
    <source>
        <dbReference type="SAM" id="SignalP"/>
    </source>
</evidence>
<gene>
    <name evidence="5" type="ORF">GQ43DRAFT_424203</name>
</gene>
<feature type="region of interest" description="Disordered" evidence="1">
    <location>
        <begin position="146"/>
        <end position="254"/>
    </location>
</feature>
<dbReference type="EMBL" id="ML994216">
    <property type="protein sequence ID" value="KAF2197613.1"/>
    <property type="molecule type" value="Genomic_DNA"/>
</dbReference>
<organism evidence="5 6">
    <name type="scientific">Delitschia confertaspora ATCC 74209</name>
    <dbReference type="NCBI Taxonomy" id="1513339"/>
    <lineage>
        <taxon>Eukaryota</taxon>
        <taxon>Fungi</taxon>
        <taxon>Dikarya</taxon>
        <taxon>Ascomycota</taxon>
        <taxon>Pezizomycotina</taxon>
        <taxon>Dothideomycetes</taxon>
        <taxon>Pleosporomycetidae</taxon>
        <taxon>Pleosporales</taxon>
        <taxon>Delitschiaceae</taxon>
        <taxon>Delitschia</taxon>
    </lineage>
</organism>
<evidence type="ECO:0000256" key="1">
    <source>
        <dbReference type="SAM" id="MobiDB-lite"/>
    </source>
</evidence>
<dbReference type="OrthoDB" id="4657524at2759"/>
<dbReference type="Proteomes" id="UP000799536">
    <property type="component" value="Unassembled WGS sequence"/>
</dbReference>
<evidence type="ECO:0000259" key="3">
    <source>
        <dbReference type="Pfam" id="PF09792"/>
    </source>
</evidence>
<keyword evidence="2" id="KW-0732">Signal</keyword>
<evidence type="ECO:0000259" key="4">
    <source>
        <dbReference type="Pfam" id="PF22799"/>
    </source>
</evidence>
<reference evidence="5" key="1">
    <citation type="journal article" date="2020" name="Stud. Mycol.">
        <title>101 Dothideomycetes genomes: a test case for predicting lifestyles and emergence of pathogens.</title>
        <authorList>
            <person name="Haridas S."/>
            <person name="Albert R."/>
            <person name="Binder M."/>
            <person name="Bloem J."/>
            <person name="Labutti K."/>
            <person name="Salamov A."/>
            <person name="Andreopoulos B."/>
            <person name="Baker S."/>
            <person name="Barry K."/>
            <person name="Bills G."/>
            <person name="Bluhm B."/>
            <person name="Cannon C."/>
            <person name="Castanera R."/>
            <person name="Culley D."/>
            <person name="Daum C."/>
            <person name="Ezra D."/>
            <person name="Gonzalez J."/>
            <person name="Henrissat B."/>
            <person name="Kuo A."/>
            <person name="Liang C."/>
            <person name="Lipzen A."/>
            <person name="Lutzoni F."/>
            <person name="Magnuson J."/>
            <person name="Mondo S."/>
            <person name="Nolan M."/>
            <person name="Ohm R."/>
            <person name="Pangilinan J."/>
            <person name="Park H.-J."/>
            <person name="Ramirez L."/>
            <person name="Alfaro M."/>
            <person name="Sun H."/>
            <person name="Tritt A."/>
            <person name="Yoshinaga Y."/>
            <person name="Zwiers L.-H."/>
            <person name="Turgeon B."/>
            <person name="Goodwin S."/>
            <person name="Spatafora J."/>
            <person name="Crous P."/>
            <person name="Grigoriev I."/>
        </authorList>
    </citation>
    <scope>NUCLEOTIDE SEQUENCE</scope>
    <source>
        <strain evidence="5">ATCC 74209</strain>
    </source>
</reference>
<feature type="chain" id="PRO_5040357119" description="Ubiquitin 3 binding protein But2 C-terminal domain-containing protein" evidence="2">
    <location>
        <begin position="25"/>
        <end position="417"/>
    </location>
</feature>